<gene>
    <name evidence="2" type="ORF">DARMORV10_C04P24730.1</name>
</gene>
<keyword evidence="1" id="KW-0472">Membrane</keyword>
<keyword evidence="1" id="KW-0812">Transmembrane</keyword>
<organism evidence="2">
    <name type="scientific">Brassica napus</name>
    <name type="common">Rape</name>
    <dbReference type="NCBI Taxonomy" id="3708"/>
    <lineage>
        <taxon>Eukaryota</taxon>
        <taxon>Viridiplantae</taxon>
        <taxon>Streptophyta</taxon>
        <taxon>Embryophyta</taxon>
        <taxon>Tracheophyta</taxon>
        <taxon>Spermatophyta</taxon>
        <taxon>Magnoliopsida</taxon>
        <taxon>eudicotyledons</taxon>
        <taxon>Gunneridae</taxon>
        <taxon>Pentapetalae</taxon>
        <taxon>rosids</taxon>
        <taxon>malvids</taxon>
        <taxon>Brassicales</taxon>
        <taxon>Brassicaceae</taxon>
        <taxon>Brassiceae</taxon>
        <taxon>Brassica</taxon>
    </lineage>
</organism>
<dbReference type="EMBL" id="HG994368">
    <property type="protein sequence ID" value="CAF1834241.1"/>
    <property type="molecule type" value="Genomic_DNA"/>
</dbReference>
<keyword evidence="1" id="KW-1133">Transmembrane helix</keyword>
<name>A0A816JJK8_BRANA</name>
<evidence type="ECO:0000256" key="1">
    <source>
        <dbReference type="SAM" id="Phobius"/>
    </source>
</evidence>
<feature type="transmembrane region" description="Helical" evidence="1">
    <location>
        <begin position="20"/>
        <end position="39"/>
    </location>
</feature>
<proteinExistence type="predicted"/>
<evidence type="ECO:0000313" key="2">
    <source>
        <dbReference type="EMBL" id="CAF1834241.1"/>
    </source>
</evidence>
<dbReference type="AlphaFoldDB" id="A0A816JJK8"/>
<protein>
    <submittedName>
        <fullName evidence="2">(rape) hypothetical protein</fullName>
    </submittedName>
</protein>
<sequence length="40" mass="4495">MMDVSLSLIKETCGFESIPTSFADSFVYWALLGLLFVCLF</sequence>
<accession>A0A816JJK8</accession>
<dbReference type="Proteomes" id="UP001295469">
    <property type="component" value="Chromosome C04"/>
</dbReference>
<reference evidence="2" key="1">
    <citation type="submission" date="2021-01" db="EMBL/GenBank/DDBJ databases">
        <authorList>
            <consortium name="Genoscope - CEA"/>
            <person name="William W."/>
        </authorList>
    </citation>
    <scope>NUCLEOTIDE SEQUENCE</scope>
</reference>